<dbReference type="RefSeq" id="WP_126616215.1">
    <property type="nucleotide sequence ID" value="NZ_CP034562.1"/>
</dbReference>
<dbReference type="KEGG" id="fll:EI427_15215"/>
<evidence type="ECO:0000313" key="3">
    <source>
        <dbReference type="Proteomes" id="UP000267268"/>
    </source>
</evidence>
<name>A0A3Q9FS86_9BACT</name>
<feature type="signal peptide" evidence="1">
    <location>
        <begin position="1"/>
        <end position="25"/>
    </location>
</feature>
<sequence>MKLSIKRGLLCLIPLSIFFSLPSCRDCDPYSNPSSYAVGAFYDKNNPDQPLKTINFESVSGIGGIDIPPMSNGKYLLPLKITTRQTGFSFAAKGLADTTYIDYESSVNVNGPDCGAYEQLIGLGVSRDPNKEGTGSYSGVKGALFDSVIVVNSIVSADTANENIQFLLDICDASSKSPSRNLVVSFFNNDTGEPKTMRFKSIHIVGKANDPLYTSGDNFSTVFLPVEGTRTTTFEFEYTENNVDILTQQMKVVFNAKTTISDDETGCIFLNGIGDLKLESGGKQDIEFIFPNGPIFKKMQIDRQVINTNADWPNVKLYN</sequence>
<evidence type="ECO:0000256" key="1">
    <source>
        <dbReference type="SAM" id="SignalP"/>
    </source>
</evidence>
<keyword evidence="1" id="KW-0732">Signal</keyword>
<accession>A0A3Q9FS86</accession>
<keyword evidence="3" id="KW-1185">Reference proteome</keyword>
<protein>
    <recommendedName>
        <fullName evidence="4">DUF1735 domain-containing protein</fullName>
    </recommendedName>
</protein>
<evidence type="ECO:0000313" key="2">
    <source>
        <dbReference type="EMBL" id="AZQ63523.1"/>
    </source>
</evidence>
<organism evidence="2 3">
    <name type="scientific">Flammeovirga pectinis</name>
    <dbReference type="NCBI Taxonomy" id="2494373"/>
    <lineage>
        <taxon>Bacteria</taxon>
        <taxon>Pseudomonadati</taxon>
        <taxon>Bacteroidota</taxon>
        <taxon>Cytophagia</taxon>
        <taxon>Cytophagales</taxon>
        <taxon>Flammeovirgaceae</taxon>
        <taxon>Flammeovirga</taxon>
    </lineage>
</organism>
<dbReference type="AlphaFoldDB" id="A0A3Q9FS86"/>
<feature type="chain" id="PRO_5018681252" description="DUF1735 domain-containing protein" evidence="1">
    <location>
        <begin position="26"/>
        <end position="319"/>
    </location>
</feature>
<reference evidence="2 3" key="1">
    <citation type="submission" date="2018-12" db="EMBL/GenBank/DDBJ databases">
        <title>Flammeovirga pectinis sp. nov., isolated from the gut of the Korean scallop, Patinopecten yessoensis.</title>
        <authorList>
            <person name="Bae J.-W."/>
            <person name="Jeong Y.-S."/>
            <person name="Kang W."/>
        </authorList>
    </citation>
    <scope>NUCLEOTIDE SEQUENCE [LARGE SCALE GENOMIC DNA]</scope>
    <source>
        <strain evidence="2 3">L12M1</strain>
    </source>
</reference>
<proteinExistence type="predicted"/>
<gene>
    <name evidence="2" type="ORF">EI427_15215</name>
</gene>
<dbReference type="EMBL" id="CP034562">
    <property type="protein sequence ID" value="AZQ63523.1"/>
    <property type="molecule type" value="Genomic_DNA"/>
</dbReference>
<dbReference type="Proteomes" id="UP000267268">
    <property type="component" value="Chromosome 1"/>
</dbReference>
<dbReference type="OrthoDB" id="975849at2"/>
<evidence type="ECO:0008006" key="4">
    <source>
        <dbReference type="Google" id="ProtNLM"/>
    </source>
</evidence>